<dbReference type="EMBL" id="CAKOAT010061044">
    <property type="protein sequence ID" value="CAH8305391.1"/>
    <property type="molecule type" value="Genomic_DNA"/>
</dbReference>
<name>A0ABC8IWW8_ERUVS</name>
<evidence type="ECO:0000313" key="1">
    <source>
        <dbReference type="EMBL" id="CAH8305391.1"/>
    </source>
</evidence>
<protein>
    <submittedName>
        <fullName evidence="1">Uncharacterized protein</fullName>
    </submittedName>
</protein>
<accession>A0ABC8IWW8</accession>
<reference evidence="1 2" key="1">
    <citation type="submission" date="2022-03" db="EMBL/GenBank/DDBJ databases">
        <authorList>
            <person name="Macdonald S."/>
            <person name="Ahmed S."/>
            <person name="Newling K."/>
        </authorList>
    </citation>
    <scope>NUCLEOTIDE SEQUENCE [LARGE SCALE GENOMIC DNA]</scope>
</reference>
<gene>
    <name evidence="1" type="ORF">ERUC_LOCUS3857</name>
</gene>
<keyword evidence="2" id="KW-1185">Reference proteome</keyword>
<dbReference type="Proteomes" id="UP001642260">
    <property type="component" value="Unassembled WGS sequence"/>
</dbReference>
<organism evidence="1 2">
    <name type="scientific">Eruca vesicaria subsp. sativa</name>
    <name type="common">Garden rocket</name>
    <name type="synonym">Eruca sativa</name>
    <dbReference type="NCBI Taxonomy" id="29727"/>
    <lineage>
        <taxon>Eukaryota</taxon>
        <taxon>Viridiplantae</taxon>
        <taxon>Streptophyta</taxon>
        <taxon>Embryophyta</taxon>
        <taxon>Tracheophyta</taxon>
        <taxon>Spermatophyta</taxon>
        <taxon>Magnoliopsida</taxon>
        <taxon>eudicotyledons</taxon>
        <taxon>Gunneridae</taxon>
        <taxon>Pentapetalae</taxon>
        <taxon>rosids</taxon>
        <taxon>malvids</taxon>
        <taxon>Brassicales</taxon>
        <taxon>Brassicaceae</taxon>
        <taxon>Brassiceae</taxon>
        <taxon>Eruca</taxon>
    </lineage>
</organism>
<evidence type="ECO:0000313" key="2">
    <source>
        <dbReference type="Proteomes" id="UP001642260"/>
    </source>
</evidence>
<comment type="caution">
    <text evidence="1">The sequence shown here is derived from an EMBL/GenBank/DDBJ whole genome shotgun (WGS) entry which is preliminary data.</text>
</comment>
<sequence length="71" mass="8015">MSSGSGKSSMACALSRVDSIALLPQGDFIERSLPKFINVFMDVLLHICEEARDPKGWQNPRFHVFVIWHPT</sequence>
<proteinExistence type="predicted"/>
<dbReference type="AlphaFoldDB" id="A0ABC8IWW8"/>